<dbReference type="EMBL" id="ML208430">
    <property type="protein sequence ID" value="TFK65619.1"/>
    <property type="molecule type" value="Genomic_DNA"/>
</dbReference>
<sequence length="271" mass="30143">MSSATVRTVLVLHGYSQNSSIFSKRLGALRKECGKEFDLVFVDAPHVLQPVDLVGLSSPSTLNASEASSASVDPTLTPRGWWKTNKERTKMTGLEETLVLMRDMLKERRFHGVFGFSQGAALAGLLSALLERPHTYPPFLVDGQPPHPPFEFCVAVSGFRVNDPAYLPFYEPSYSTPTLHVIGKTDIVVLEERSKQLIDVSNNKRVEDHDGGHFVPSQGNWRRFFRNYMRDPTSPELISLRSMGSVPNSGTATPVRADETSVQPQLQTMRL</sequence>
<organism evidence="1 2">
    <name type="scientific">Pluteus cervinus</name>
    <dbReference type="NCBI Taxonomy" id="181527"/>
    <lineage>
        <taxon>Eukaryota</taxon>
        <taxon>Fungi</taxon>
        <taxon>Dikarya</taxon>
        <taxon>Basidiomycota</taxon>
        <taxon>Agaricomycotina</taxon>
        <taxon>Agaricomycetes</taxon>
        <taxon>Agaricomycetidae</taxon>
        <taxon>Agaricales</taxon>
        <taxon>Pluteineae</taxon>
        <taxon>Pluteaceae</taxon>
        <taxon>Pluteus</taxon>
    </lineage>
</organism>
<proteinExistence type="predicted"/>
<protein>
    <submittedName>
        <fullName evidence="1">FSH1-domain-containing protein</fullName>
    </submittedName>
</protein>
<accession>A0ACD3AJ02</accession>
<gene>
    <name evidence="1" type="ORF">BDN72DRAFT_824318</name>
</gene>
<evidence type="ECO:0000313" key="1">
    <source>
        <dbReference type="EMBL" id="TFK65619.1"/>
    </source>
</evidence>
<reference evidence="1 2" key="1">
    <citation type="journal article" date="2019" name="Nat. Ecol. Evol.">
        <title>Megaphylogeny resolves global patterns of mushroom evolution.</title>
        <authorList>
            <person name="Varga T."/>
            <person name="Krizsan K."/>
            <person name="Foldi C."/>
            <person name="Dima B."/>
            <person name="Sanchez-Garcia M."/>
            <person name="Sanchez-Ramirez S."/>
            <person name="Szollosi G.J."/>
            <person name="Szarkandi J.G."/>
            <person name="Papp V."/>
            <person name="Albert L."/>
            <person name="Andreopoulos W."/>
            <person name="Angelini C."/>
            <person name="Antonin V."/>
            <person name="Barry K.W."/>
            <person name="Bougher N.L."/>
            <person name="Buchanan P."/>
            <person name="Buyck B."/>
            <person name="Bense V."/>
            <person name="Catcheside P."/>
            <person name="Chovatia M."/>
            <person name="Cooper J."/>
            <person name="Damon W."/>
            <person name="Desjardin D."/>
            <person name="Finy P."/>
            <person name="Geml J."/>
            <person name="Haridas S."/>
            <person name="Hughes K."/>
            <person name="Justo A."/>
            <person name="Karasinski D."/>
            <person name="Kautmanova I."/>
            <person name="Kiss B."/>
            <person name="Kocsube S."/>
            <person name="Kotiranta H."/>
            <person name="LaButti K.M."/>
            <person name="Lechner B.E."/>
            <person name="Liimatainen K."/>
            <person name="Lipzen A."/>
            <person name="Lukacs Z."/>
            <person name="Mihaltcheva S."/>
            <person name="Morgado L.N."/>
            <person name="Niskanen T."/>
            <person name="Noordeloos M.E."/>
            <person name="Ohm R.A."/>
            <person name="Ortiz-Santana B."/>
            <person name="Ovrebo C."/>
            <person name="Racz N."/>
            <person name="Riley R."/>
            <person name="Savchenko A."/>
            <person name="Shiryaev A."/>
            <person name="Soop K."/>
            <person name="Spirin V."/>
            <person name="Szebenyi C."/>
            <person name="Tomsovsky M."/>
            <person name="Tulloss R.E."/>
            <person name="Uehling J."/>
            <person name="Grigoriev I.V."/>
            <person name="Vagvolgyi C."/>
            <person name="Papp T."/>
            <person name="Martin F.M."/>
            <person name="Miettinen O."/>
            <person name="Hibbett D.S."/>
            <person name="Nagy L.G."/>
        </authorList>
    </citation>
    <scope>NUCLEOTIDE SEQUENCE [LARGE SCALE GENOMIC DNA]</scope>
    <source>
        <strain evidence="1 2">NL-1719</strain>
    </source>
</reference>
<name>A0ACD3AJ02_9AGAR</name>
<dbReference type="Proteomes" id="UP000308600">
    <property type="component" value="Unassembled WGS sequence"/>
</dbReference>
<evidence type="ECO:0000313" key="2">
    <source>
        <dbReference type="Proteomes" id="UP000308600"/>
    </source>
</evidence>
<keyword evidence="2" id="KW-1185">Reference proteome</keyword>